<keyword evidence="7" id="KW-1185">Reference proteome</keyword>
<evidence type="ECO:0000313" key="7">
    <source>
        <dbReference type="Proteomes" id="UP000603369"/>
    </source>
</evidence>
<dbReference type="InterPro" id="IPR000873">
    <property type="entry name" value="AMP-dep_synth/lig_dom"/>
</dbReference>
<proteinExistence type="predicted"/>
<comment type="caution">
    <text evidence="6">The sequence shown here is derived from an EMBL/GenBank/DDBJ whole genome shotgun (WGS) entry which is preliminary data.</text>
</comment>
<dbReference type="NCBIfam" id="TIGR01733">
    <property type="entry name" value="AA-adenyl-dom"/>
    <property type="match status" value="1"/>
</dbReference>
<keyword evidence="2" id="KW-0597">Phosphoprotein</keyword>
<dbReference type="GO" id="GO:0031177">
    <property type="term" value="F:phosphopantetheine binding"/>
    <property type="evidence" value="ECO:0007669"/>
    <property type="project" value="InterPro"/>
</dbReference>
<feature type="transmembrane region" description="Helical" evidence="4">
    <location>
        <begin position="1126"/>
        <end position="1148"/>
    </location>
</feature>
<dbReference type="Gene3D" id="3.40.50.12780">
    <property type="entry name" value="N-terminal domain of ligase-like"/>
    <property type="match status" value="1"/>
</dbReference>
<dbReference type="InterPro" id="IPR011004">
    <property type="entry name" value="Trimer_LpxA-like_sf"/>
</dbReference>
<dbReference type="GO" id="GO:0044550">
    <property type="term" value="P:secondary metabolite biosynthetic process"/>
    <property type="evidence" value="ECO:0007669"/>
    <property type="project" value="TreeGrafter"/>
</dbReference>
<dbReference type="CDD" id="cd05930">
    <property type="entry name" value="A_NRPS"/>
    <property type="match status" value="1"/>
</dbReference>
<dbReference type="InterPro" id="IPR020806">
    <property type="entry name" value="PKS_PP-bd"/>
</dbReference>
<feature type="domain" description="Carrier" evidence="5">
    <location>
        <begin position="515"/>
        <end position="589"/>
    </location>
</feature>
<dbReference type="GO" id="GO:0043041">
    <property type="term" value="P:amino acid activation for nonribosomal peptide biosynthetic process"/>
    <property type="evidence" value="ECO:0007669"/>
    <property type="project" value="TreeGrafter"/>
</dbReference>
<accession>A0A8I1HZH5</accession>
<evidence type="ECO:0000256" key="2">
    <source>
        <dbReference type="ARBA" id="ARBA00022553"/>
    </source>
</evidence>
<dbReference type="Gene3D" id="1.10.1200.10">
    <property type="entry name" value="ACP-like"/>
    <property type="match status" value="1"/>
</dbReference>
<dbReference type="InterPro" id="IPR012728">
    <property type="entry name" value="Pls/PosA_C"/>
</dbReference>
<dbReference type="NCBIfam" id="TIGR02353">
    <property type="entry name" value="NRPS_term_dom"/>
    <property type="match status" value="1"/>
</dbReference>
<dbReference type="Pfam" id="PF00501">
    <property type="entry name" value="AMP-binding"/>
    <property type="match status" value="1"/>
</dbReference>
<evidence type="ECO:0000256" key="1">
    <source>
        <dbReference type="ARBA" id="ARBA00022450"/>
    </source>
</evidence>
<reference evidence="6 7" key="1">
    <citation type="submission" date="2020-12" db="EMBL/GenBank/DDBJ databases">
        <title>Draft genome sequence of the commensal strain Corynebacterium tuberculostearicum MFP09/CIP 102622 isolated from human skin.</title>
        <authorList>
            <person name="Boukerb A.M."/>
            <person name="Janvier X."/>
            <person name="Feuilloley M.G.J."/>
            <person name="Groboillot A."/>
        </authorList>
    </citation>
    <scope>NUCLEOTIDE SEQUENCE [LARGE SCALE GENOMIC DNA]</scope>
    <source>
        <strain evidence="6 7">CIP 102622</strain>
    </source>
</reference>
<dbReference type="RefSeq" id="WP_200435718.1">
    <property type="nucleotide sequence ID" value="NZ_JAEHFL010000007.1"/>
</dbReference>
<dbReference type="InterPro" id="IPR045851">
    <property type="entry name" value="AMP-bd_C_sf"/>
</dbReference>
<dbReference type="InterPro" id="IPR036736">
    <property type="entry name" value="ACP-like_sf"/>
</dbReference>
<dbReference type="SUPFAM" id="SSF56801">
    <property type="entry name" value="Acetyl-CoA synthetase-like"/>
    <property type="match status" value="1"/>
</dbReference>
<evidence type="ECO:0000259" key="5">
    <source>
        <dbReference type="PROSITE" id="PS50075"/>
    </source>
</evidence>
<dbReference type="Pfam" id="PF00550">
    <property type="entry name" value="PP-binding"/>
    <property type="match status" value="1"/>
</dbReference>
<feature type="region of interest" description="Disordered" evidence="3">
    <location>
        <begin position="135"/>
        <end position="158"/>
    </location>
</feature>
<dbReference type="Gene3D" id="3.30.300.30">
    <property type="match status" value="1"/>
</dbReference>
<dbReference type="PANTHER" id="PTHR45527:SF1">
    <property type="entry name" value="FATTY ACID SYNTHASE"/>
    <property type="match status" value="1"/>
</dbReference>
<dbReference type="PROSITE" id="PS00455">
    <property type="entry name" value="AMP_BINDING"/>
    <property type="match status" value="1"/>
</dbReference>
<sequence length="1307" mass="139851">MAGPESLVPQQYLLGSAAPRPRTLWDIITTTAEMHPDAAALDDGEIITYSELIHEVELWATELHANGVRRGDRIGIRMTSGKRELYLAILATLAAGAAYVPVDADDPDERAEMVFGEADIDGVFTDEGFRFLRDSARPDAPDTSAEEPAESPNAPRPEDTAWIIFTSGSTGKPKGVAVSHRSAAAFVDAEASLFLVNHPHGPLGPEDRVLAGLSVAFDASCEEMWLAWGHGGCLVPAPRSLVRSGMDLGPWLIRRDITVVSTVPTLAGLWPAEALDNIRLLIVGGEACSQELVDRLATEDREMWNTYGPTEATVVACAQQMLPGRPVSIGLPLNGWDLVVVDKQGMPVEMGGVGELVIGGVGLASYLDPAKDAEKYAPLESMDWQRAYRTGDHVRLEEDGLYFVGRVDDQVKIGGRRIELGEVEANVAALDNVYNSAVAVQKTPGGESVLVGYVSLEDEAKGFDHEAAHARLAETMPAALVPRICVMEELPVRTSGKVDKKALPWPLPGVGVESTTLTETEKWLAELWVETLGVSVEDENADFFSLGGTSLAAATLVGHIRERYPTVAVRDLYDHPRLGSLAELIAGAEPRPAAADVPMREVTKVGFGTRLAQTLIQIPVMTLAASSWLAWLMLGSTVAASLGFEWAAAYPWWLVIAMLIVFVTPVGRIPIGGYGARLITAGIKPGDYPRGGSTHLRIWAAERWANASGASSLAGATRVNNYARTLGVKVKRGVDLHSLPPVTGLLTLGKHAAIEPEVDLSGYWLDGDILHVGAIDVKEGARVGARSTLLPGTVVGKYAHVEAGSTVTGRKKIKDGQRWSGSPAQKVGRSKHRFPSHTPKRRPWWVAIYDATSVLLAIQPVVALAVGAAIVLALVHSTGGDSFVGAIFFAPVGALAAFATYMLQTWLGVRILSLGISPGVAPVRSAKGWRLWAIERLMDEARTKLFPLYASQLTPAWLRSLGAEIGANVEISTAVMIPKLTEVKEGAFLADDTMIGGYELGGGWMRTGETKVGKRSFVGNSGITAPGRKLSKNSLVAVLSSTPKKTKAGANWWGAPPERMRRVTVEVDSPANSGEALTYNPGFAVKAARGVVETMRLLAPMFSAMLLAATLSVYDSLLDALGFPLTWLLSGLVLMGMGAVAMAVTVAVKWICVGKHRAADHPLWSAFVWLNELQDTFVEVVAAPWFFQHTYGSGEINLGLRALGVEIGRGAWIDSYWFPETDLIRVGEAATVGPGTVVQTHLFQDRVMSLDTVTVQDGSTLAAHSVALPASLIGTASTVGPGSLVMRGDRVPTNAVWQGNPIEPWKR</sequence>
<evidence type="ECO:0000256" key="3">
    <source>
        <dbReference type="SAM" id="MobiDB-lite"/>
    </source>
</evidence>
<dbReference type="InterPro" id="IPR010071">
    <property type="entry name" value="AA_adenyl_dom"/>
</dbReference>
<keyword evidence="4" id="KW-1133">Transmembrane helix</keyword>
<feature type="transmembrane region" description="Helical" evidence="4">
    <location>
        <begin position="882"/>
        <end position="903"/>
    </location>
</feature>
<dbReference type="SUPFAM" id="SSF51161">
    <property type="entry name" value="Trimeric LpxA-like enzymes"/>
    <property type="match status" value="3"/>
</dbReference>
<feature type="region of interest" description="Disordered" evidence="3">
    <location>
        <begin position="814"/>
        <end position="836"/>
    </location>
</feature>
<dbReference type="Gene3D" id="2.160.10.10">
    <property type="entry name" value="Hexapeptide repeat proteins"/>
    <property type="match status" value="3"/>
</dbReference>
<dbReference type="InterPro" id="IPR042099">
    <property type="entry name" value="ANL_N_sf"/>
</dbReference>
<dbReference type="PANTHER" id="PTHR45527">
    <property type="entry name" value="NONRIBOSOMAL PEPTIDE SYNTHETASE"/>
    <property type="match status" value="1"/>
</dbReference>
<name>A0A8I1HZH5_9CORY</name>
<feature type="transmembrane region" description="Helical" evidence="4">
    <location>
        <begin position="1097"/>
        <end position="1114"/>
    </location>
</feature>
<organism evidence="6 7">
    <name type="scientific">Corynebacterium tuberculostearicum</name>
    <dbReference type="NCBI Taxonomy" id="38304"/>
    <lineage>
        <taxon>Bacteria</taxon>
        <taxon>Bacillati</taxon>
        <taxon>Actinomycetota</taxon>
        <taxon>Actinomycetes</taxon>
        <taxon>Mycobacteriales</taxon>
        <taxon>Corynebacteriaceae</taxon>
        <taxon>Corynebacterium</taxon>
    </lineage>
</organism>
<dbReference type="EMBL" id="JAEHFL010000007">
    <property type="protein sequence ID" value="MBK3427981.1"/>
    <property type="molecule type" value="Genomic_DNA"/>
</dbReference>
<dbReference type="InterPro" id="IPR009081">
    <property type="entry name" value="PP-bd_ACP"/>
</dbReference>
<dbReference type="SUPFAM" id="SSF47336">
    <property type="entry name" value="ACP-like"/>
    <property type="match status" value="1"/>
</dbReference>
<evidence type="ECO:0000313" key="6">
    <source>
        <dbReference type="EMBL" id="MBK3427981.1"/>
    </source>
</evidence>
<dbReference type="InterPro" id="IPR020845">
    <property type="entry name" value="AMP-binding_CS"/>
</dbReference>
<dbReference type="PROSITE" id="PS50075">
    <property type="entry name" value="CARRIER"/>
    <property type="match status" value="1"/>
</dbReference>
<gene>
    <name evidence="6" type="ORF">JDP02_05555</name>
</gene>
<protein>
    <submittedName>
        <fullName evidence="6">Amino acid adenylation domain-containing protein</fullName>
    </submittedName>
</protein>
<dbReference type="Proteomes" id="UP000603369">
    <property type="component" value="Unassembled WGS sequence"/>
</dbReference>
<keyword evidence="4" id="KW-0472">Membrane</keyword>
<dbReference type="GO" id="GO:0005737">
    <property type="term" value="C:cytoplasm"/>
    <property type="evidence" value="ECO:0007669"/>
    <property type="project" value="TreeGrafter"/>
</dbReference>
<dbReference type="SMART" id="SM00823">
    <property type="entry name" value="PKS_PP"/>
    <property type="match status" value="1"/>
</dbReference>
<feature type="transmembrane region" description="Helical" evidence="4">
    <location>
        <begin position="843"/>
        <end position="876"/>
    </location>
</feature>
<feature type="transmembrane region" description="Helical" evidence="4">
    <location>
        <begin position="650"/>
        <end position="671"/>
    </location>
</feature>
<keyword evidence="1" id="KW-0596">Phosphopantetheine</keyword>
<evidence type="ECO:0000256" key="4">
    <source>
        <dbReference type="SAM" id="Phobius"/>
    </source>
</evidence>
<keyword evidence="4" id="KW-0812">Transmembrane</keyword>